<evidence type="ECO:0000259" key="14">
    <source>
        <dbReference type="Pfam" id="PF01207"/>
    </source>
</evidence>
<evidence type="ECO:0000256" key="10">
    <source>
        <dbReference type="ARBA" id="ARBA00048802"/>
    </source>
</evidence>
<evidence type="ECO:0000256" key="5">
    <source>
        <dbReference type="ARBA" id="ARBA00022694"/>
    </source>
</evidence>
<reference evidence="15 16" key="1">
    <citation type="submission" date="2020-04" db="EMBL/GenBank/DDBJ databases">
        <authorList>
            <consortium name="Desulfovibrio sp. FSS-1 genome sequencing consortium"/>
            <person name="Shimoshige H."/>
            <person name="Kobayashi H."/>
            <person name="Maekawa T."/>
        </authorList>
    </citation>
    <scope>NUCLEOTIDE SEQUENCE [LARGE SCALE GENOMIC DNA]</scope>
    <source>
        <strain evidence="15 16">SIID29052-01</strain>
    </source>
</reference>
<feature type="active site" description="Proton donor" evidence="12">
    <location>
        <position position="99"/>
    </location>
</feature>
<evidence type="ECO:0000256" key="1">
    <source>
        <dbReference type="ARBA" id="ARBA00002790"/>
    </source>
</evidence>
<dbReference type="Pfam" id="PF01207">
    <property type="entry name" value="Dus"/>
    <property type="match status" value="1"/>
</dbReference>
<dbReference type="PIRSF" id="PIRSF006621">
    <property type="entry name" value="Dus"/>
    <property type="match status" value="1"/>
</dbReference>
<comment type="caution">
    <text evidence="15">The sequence shown here is derived from an EMBL/GenBank/DDBJ whole genome shotgun (WGS) entry which is preliminary data.</text>
</comment>
<accession>A0A6V8M5L8</accession>
<evidence type="ECO:0000256" key="2">
    <source>
        <dbReference type="ARBA" id="ARBA00022555"/>
    </source>
</evidence>
<evidence type="ECO:0000256" key="13">
    <source>
        <dbReference type="PIRSR" id="PIRSR006621-2"/>
    </source>
</evidence>
<evidence type="ECO:0000256" key="6">
    <source>
        <dbReference type="ARBA" id="ARBA00022857"/>
    </source>
</evidence>
<keyword evidence="4 11" id="KW-0288">FMN</keyword>
<evidence type="ECO:0000256" key="9">
    <source>
        <dbReference type="ARBA" id="ARBA00048205"/>
    </source>
</evidence>
<proteinExistence type="inferred from homology"/>
<organism evidence="15 16">
    <name type="scientific">Fundidesulfovibrio magnetotacticus</name>
    <dbReference type="NCBI Taxonomy" id="2730080"/>
    <lineage>
        <taxon>Bacteria</taxon>
        <taxon>Pseudomonadati</taxon>
        <taxon>Thermodesulfobacteriota</taxon>
        <taxon>Desulfovibrionia</taxon>
        <taxon>Desulfovibrionales</taxon>
        <taxon>Desulfovibrionaceae</taxon>
        <taxon>Fundidesulfovibrio</taxon>
    </lineage>
</organism>
<dbReference type="GO" id="GO:0050660">
    <property type="term" value="F:flavin adenine dinucleotide binding"/>
    <property type="evidence" value="ECO:0007669"/>
    <property type="project" value="InterPro"/>
</dbReference>
<evidence type="ECO:0000256" key="11">
    <source>
        <dbReference type="PIRNR" id="PIRNR006621"/>
    </source>
</evidence>
<dbReference type="PANTHER" id="PTHR45846:SF1">
    <property type="entry name" value="TRNA-DIHYDROURIDINE(47) SYNTHASE [NAD(P)(+)]-LIKE"/>
    <property type="match status" value="1"/>
</dbReference>
<evidence type="ECO:0000313" key="15">
    <source>
        <dbReference type="EMBL" id="GFK95865.1"/>
    </source>
</evidence>
<keyword evidence="16" id="KW-1185">Reference proteome</keyword>
<evidence type="ECO:0000256" key="4">
    <source>
        <dbReference type="ARBA" id="ARBA00022643"/>
    </source>
</evidence>
<dbReference type="Gene3D" id="1.10.1200.80">
    <property type="entry name" value="Putative flavin oxidoreducatase, domain 2"/>
    <property type="match status" value="1"/>
</dbReference>
<comment type="catalytic activity">
    <reaction evidence="9">
        <text>a 5,6-dihydrouridine in tRNA + NADP(+) = a uridine in tRNA + NADPH + H(+)</text>
        <dbReference type="Rhea" id="RHEA:23624"/>
        <dbReference type="Rhea" id="RHEA-COMP:13339"/>
        <dbReference type="Rhea" id="RHEA-COMP:13887"/>
        <dbReference type="ChEBI" id="CHEBI:15378"/>
        <dbReference type="ChEBI" id="CHEBI:57783"/>
        <dbReference type="ChEBI" id="CHEBI:58349"/>
        <dbReference type="ChEBI" id="CHEBI:65315"/>
        <dbReference type="ChEBI" id="CHEBI:74443"/>
    </reaction>
</comment>
<keyword evidence="13" id="KW-0547">Nucleotide-binding</keyword>
<keyword evidence="5 11" id="KW-0819">tRNA processing</keyword>
<dbReference type="InterPro" id="IPR035587">
    <property type="entry name" value="DUS-like_FMN-bd"/>
</dbReference>
<dbReference type="PANTHER" id="PTHR45846">
    <property type="entry name" value="TRNA-DIHYDROURIDINE(47) SYNTHASE [NAD(P)(+)]-LIKE"/>
    <property type="match status" value="1"/>
</dbReference>
<comment type="function">
    <text evidence="1 11">Catalyzes the synthesis of 5,6-dihydrouridine (D), a modified base found in the D-loop of most tRNAs, via the reduction of the C5-C6 double bond in target uridines.</text>
</comment>
<dbReference type="EMBL" id="BLTE01000024">
    <property type="protein sequence ID" value="GFK95865.1"/>
    <property type="molecule type" value="Genomic_DNA"/>
</dbReference>
<evidence type="ECO:0000256" key="8">
    <source>
        <dbReference type="ARBA" id="ARBA00023002"/>
    </source>
</evidence>
<comment type="similarity">
    <text evidence="11">Belongs to the dus family.</text>
</comment>
<keyword evidence="7" id="KW-0694">RNA-binding</keyword>
<gene>
    <name evidence="15" type="primary">dus</name>
    <name evidence="15" type="ORF">NNJEOMEG_03738</name>
</gene>
<sequence>MSLPPIGPGLPWLAPLAGYSDLPFRLLCREYGAACAVTEMVSAKGLVFHSHGTRDLLNTLPGDAPLVVQLFGCEPEMFERAMDHLLEHGYEYFDLNCGCSVPKVVKAGCGSALMREPALLREIVRVMAAKAGPGRAGVKLRLGWGEPEPLVFELARALEDEGAGWLTLHPRHARQGYSGTAAWEHLARLKAQSRVPVMASGDLFNAYDARRCLDATGVDGVMFARGALYDPAVFRHFLSGTLAAPSGPEIARLVRRHAELIRVHGRPEKSLLRMRSIVPRYVRGLLGARALRQEASSCTSWERLEEIVEAIAASASAPGGLHGAHIREEWDGRS</sequence>
<dbReference type="GO" id="GO:0000049">
    <property type="term" value="F:tRNA binding"/>
    <property type="evidence" value="ECO:0007669"/>
    <property type="project" value="UniProtKB-KW"/>
</dbReference>
<dbReference type="InterPro" id="IPR013785">
    <property type="entry name" value="Aldolase_TIM"/>
</dbReference>
<feature type="domain" description="DUS-like FMN-binding" evidence="14">
    <location>
        <begin position="13"/>
        <end position="312"/>
    </location>
</feature>
<evidence type="ECO:0000313" key="16">
    <source>
        <dbReference type="Proteomes" id="UP000494245"/>
    </source>
</evidence>
<protein>
    <recommendedName>
        <fullName evidence="11">tRNA-dihydrouridine synthase</fullName>
        <ecNumber evidence="11">1.3.1.-</ecNumber>
    </recommendedName>
</protein>
<keyword evidence="6" id="KW-0521">NADP</keyword>
<dbReference type="AlphaFoldDB" id="A0A6V8M5L8"/>
<dbReference type="EC" id="1.3.1.-" evidence="11"/>
<keyword evidence="3 11" id="KW-0285">Flavoprotein</keyword>
<evidence type="ECO:0000256" key="7">
    <source>
        <dbReference type="ARBA" id="ARBA00022884"/>
    </source>
</evidence>
<dbReference type="GO" id="GO:0017150">
    <property type="term" value="F:tRNA dihydrouridine synthase activity"/>
    <property type="evidence" value="ECO:0007669"/>
    <property type="project" value="InterPro"/>
</dbReference>
<feature type="binding site" evidence="13">
    <location>
        <position position="139"/>
    </location>
    <ligand>
        <name>FMN</name>
        <dbReference type="ChEBI" id="CHEBI:58210"/>
    </ligand>
</feature>
<feature type="binding site" evidence="13">
    <location>
        <begin position="224"/>
        <end position="225"/>
    </location>
    <ligand>
        <name>FMN</name>
        <dbReference type="ChEBI" id="CHEBI:58210"/>
    </ligand>
</feature>
<evidence type="ECO:0000256" key="3">
    <source>
        <dbReference type="ARBA" id="ARBA00022630"/>
    </source>
</evidence>
<dbReference type="RefSeq" id="WP_173087001.1">
    <property type="nucleotide sequence ID" value="NZ_BLTE01000024.1"/>
</dbReference>
<dbReference type="Gene3D" id="3.20.20.70">
    <property type="entry name" value="Aldolase class I"/>
    <property type="match status" value="1"/>
</dbReference>
<dbReference type="SUPFAM" id="SSF51395">
    <property type="entry name" value="FMN-linked oxidoreductases"/>
    <property type="match status" value="1"/>
</dbReference>
<keyword evidence="2" id="KW-0820">tRNA-binding</keyword>
<reference evidence="15 16" key="2">
    <citation type="submission" date="2020-05" db="EMBL/GenBank/DDBJ databases">
        <title>Draft genome sequence of Desulfovibrio sp. strainFSS-1.</title>
        <authorList>
            <person name="Shimoshige H."/>
            <person name="Kobayashi H."/>
            <person name="Maekawa T."/>
        </authorList>
    </citation>
    <scope>NUCLEOTIDE SEQUENCE [LARGE SCALE GENOMIC DNA]</scope>
    <source>
        <strain evidence="15 16">SIID29052-01</strain>
    </source>
</reference>
<name>A0A6V8M5L8_9BACT</name>
<feature type="binding site" evidence="13">
    <location>
        <position position="169"/>
    </location>
    <ligand>
        <name>FMN</name>
        <dbReference type="ChEBI" id="CHEBI:58210"/>
    </ligand>
</feature>
<dbReference type="InterPro" id="IPR024036">
    <property type="entry name" value="tRNA-dHydroUridine_Synthase_C"/>
</dbReference>
<feature type="binding site" evidence="13">
    <location>
        <position position="69"/>
    </location>
    <ligand>
        <name>FMN</name>
        <dbReference type="ChEBI" id="CHEBI:58210"/>
    </ligand>
</feature>
<comment type="cofactor">
    <cofactor evidence="11 13">
        <name>FMN</name>
        <dbReference type="ChEBI" id="CHEBI:58210"/>
    </cofactor>
</comment>
<dbReference type="CDD" id="cd02801">
    <property type="entry name" value="DUS_like_FMN"/>
    <property type="match status" value="1"/>
</dbReference>
<keyword evidence="8 11" id="KW-0560">Oxidoreductase</keyword>
<evidence type="ECO:0000256" key="12">
    <source>
        <dbReference type="PIRSR" id="PIRSR006621-1"/>
    </source>
</evidence>
<comment type="catalytic activity">
    <reaction evidence="10">
        <text>a 5,6-dihydrouridine in tRNA + NAD(+) = a uridine in tRNA + NADH + H(+)</text>
        <dbReference type="Rhea" id="RHEA:54452"/>
        <dbReference type="Rhea" id="RHEA-COMP:13339"/>
        <dbReference type="Rhea" id="RHEA-COMP:13887"/>
        <dbReference type="ChEBI" id="CHEBI:15378"/>
        <dbReference type="ChEBI" id="CHEBI:57540"/>
        <dbReference type="ChEBI" id="CHEBI:57945"/>
        <dbReference type="ChEBI" id="CHEBI:65315"/>
        <dbReference type="ChEBI" id="CHEBI:74443"/>
    </reaction>
</comment>
<dbReference type="Proteomes" id="UP000494245">
    <property type="component" value="Unassembled WGS sequence"/>
</dbReference>
<dbReference type="InterPro" id="IPR001269">
    <property type="entry name" value="DUS_fam"/>
</dbReference>